<evidence type="ECO:0000313" key="2">
    <source>
        <dbReference type="Proteomes" id="UP000006263"/>
    </source>
</evidence>
<organism evidence="1 2">
    <name type="scientific">Paraglaciecola mesophila KMM 241</name>
    <dbReference type="NCBI Taxonomy" id="1128912"/>
    <lineage>
        <taxon>Bacteria</taxon>
        <taxon>Pseudomonadati</taxon>
        <taxon>Pseudomonadota</taxon>
        <taxon>Gammaproteobacteria</taxon>
        <taxon>Alteromonadales</taxon>
        <taxon>Alteromonadaceae</taxon>
        <taxon>Paraglaciecola</taxon>
    </lineage>
</organism>
<sequence>MIAEEISDVRKYGSSGGIRTGYRHYWLANVFKVPWTWT</sequence>
<reference evidence="1 2" key="1">
    <citation type="journal article" date="2017" name="Antonie Van Leeuwenhoek">
        <title>Rhizobium rhizosphaerae sp. nov., a novel species isolated from rice rhizosphere.</title>
        <authorList>
            <person name="Zhao J.J."/>
            <person name="Zhang J."/>
            <person name="Zhang R.J."/>
            <person name="Zhang C.W."/>
            <person name="Yin H.Q."/>
            <person name="Zhang X.X."/>
        </authorList>
    </citation>
    <scope>NUCLEOTIDE SEQUENCE [LARGE SCALE GENOMIC DNA]</scope>
    <source>
        <strain evidence="1 2">KMM 241</strain>
    </source>
</reference>
<protein>
    <submittedName>
        <fullName evidence="1">Uncharacterized protein</fullName>
    </submittedName>
</protein>
<comment type="caution">
    <text evidence="1">The sequence shown here is derived from an EMBL/GenBank/DDBJ whole genome shotgun (WGS) entry which is preliminary data.</text>
</comment>
<proteinExistence type="predicted"/>
<evidence type="ECO:0000313" key="1">
    <source>
        <dbReference type="EMBL" id="GAC22883.1"/>
    </source>
</evidence>
<accession>K6Z1M8</accession>
<dbReference type="Proteomes" id="UP000006263">
    <property type="component" value="Unassembled WGS sequence"/>
</dbReference>
<dbReference type="EMBL" id="BAEP01000007">
    <property type="protein sequence ID" value="GAC22883.1"/>
    <property type="molecule type" value="Genomic_DNA"/>
</dbReference>
<dbReference type="AlphaFoldDB" id="K6Z1M8"/>
<name>K6Z1M8_9ALTE</name>
<gene>
    <name evidence="1" type="ORF">GMES_0577</name>
</gene>